<dbReference type="GO" id="GO:0004519">
    <property type="term" value="F:endonuclease activity"/>
    <property type="evidence" value="ECO:0007669"/>
    <property type="project" value="UniProtKB-KW"/>
</dbReference>
<dbReference type="InterPro" id="IPR050951">
    <property type="entry name" value="Retrovirus_Pol_polyprotein"/>
</dbReference>
<dbReference type="InterPro" id="IPR040643">
    <property type="entry name" value="MLVIN_C"/>
</dbReference>
<dbReference type="InterPro" id="IPR012337">
    <property type="entry name" value="RNaseH-like_sf"/>
</dbReference>
<evidence type="ECO:0000256" key="4">
    <source>
        <dbReference type="ARBA" id="ARBA00022759"/>
    </source>
</evidence>
<dbReference type="GO" id="GO:0003676">
    <property type="term" value="F:nucleic acid binding"/>
    <property type="evidence" value="ECO:0007669"/>
    <property type="project" value="InterPro"/>
</dbReference>
<evidence type="ECO:0000256" key="3">
    <source>
        <dbReference type="ARBA" id="ARBA00022722"/>
    </source>
</evidence>
<name>A0AA40LUK7_CNENI</name>
<dbReference type="PROSITE" id="PS50994">
    <property type="entry name" value="INTEGRASE"/>
    <property type="match status" value="1"/>
</dbReference>
<organism evidence="8 9">
    <name type="scientific">Cnephaeus nilssonii</name>
    <name type="common">Northern bat</name>
    <name type="synonym">Eptesicus nilssonii</name>
    <dbReference type="NCBI Taxonomy" id="3371016"/>
    <lineage>
        <taxon>Eukaryota</taxon>
        <taxon>Metazoa</taxon>
        <taxon>Chordata</taxon>
        <taxon>Craniata</taxon>
        <taxon>Vertebrata</taxon>
        <taxon>Euteleostomi</taxon>
        <taxon>Mammalia</taxon>
        <taxon>Eutheria</taxon>
        <taxon>Laurasiatheria</taxon>
        <taxon>Chiroptera</taxon>
        <taxon>Yangochiroptera</taxon>
        <taxon>Vespertilionidae</taxon>
        <taxon>Cnephaeus</taxon>
    </lineage>
</organism>
<accession>A0AA40LUK7</accession>
<dbReference type="Pfam" id="PF18697">
    <property type="entry name" value="MLVIN_C"/>
    <property type="match status" value="1"/>
</dbReference>
<evidence type="ECO:0000256" key="6">
    <source>
        <dbReference type="SAM" id="MobiDB-lite"/>
    </source>
</evidence>
<evidence type="ECO:0000313" key="8">
    <source>
        <dbReference type="EMBL" id="KAK1346801.1"/>
    </source>
</evidence>
<dbReference type="InterPro" id="IPR001584">
    <property type="entry name" value="Integrase_cat-core"/>
</dbReference>
<evidence type="ECO:0000256" key="5">
    <source>
        <dbReference type="ARBA" id="ARBA00022801"/>
    </source>
</evidence>
<dbReference type="InterPro" id="IPR036397">
    <property type="entry name" value="RNaseH_sf"/>
</dbReference>
<dbReference type="GO" id="GO:0015074">
    <property type="term" value="P:DNA integration"/>
    <property type="evidence" value="ECO:0007669"/>
    <property type="project" value="InterPro"/>
</dbReference>
<dbReference type="AlphaFoldDB" id="A0AA40LUK7"/>
<proteinExistence type="predicted"/>
<evidence type="ECO:0000256" key="2">
    <source>
        <dbReference type="ARBA" id="ARBA00022695"/>
    </source>
</evidence>
<comment type="caution">
    <text evidence="8">The sequence shown here is derived from an EMBL/GenBank/DDBJ whole genome shotgun (WGS) entry which is preliminary data.</text>
</comment>
<keyword evidence="3" id="KW-0540">Nuclease</keyword>
<dbReference type="EMBL" id="JAULJE010000001">
    <property type="protein sequence ID" value="KAK1346801.1"/>
    <property type="molecule type" value="Genomic_DNA"/>
</dbReference>
<keyword evidence="9" id="KW-1185">Reference proteome</keyword>
<dbReference type="GO" id="GO:0016779">
    <property type="term" value="F:nucleotidyltransferase activity"/>
    <property type="evidence" value="ECO:0007669"/>
    <property type="project" value="UniProtKB-KW"/>
</dbReference>
<evidence type="ECO:0000259" key="7">
    <source>
        <dbReference type="PROSITE" id="PS50994"/>
    </source>
</evidence>
<gene>
    <name evidence="8" type="ORF">QTO34_000661</name>
</gene>
<dbReference type="SUPFAM" id="SSF53098">
    <property type="entry name" value="Ribonuclease H-like"/>
    <property type="match status" value="1"/>
</dbReference>
<feature type="compositionally biased region" description="Polar residues" evidence="6">
    <location>
        <begin position="223"/>
        <end position="234"/>
    </location>
</feature>
<dbReference type="PANTHER" id="PTHR37984">
    <property type="entry name" value="PROTEIN CBG26694"/>
    <property type="match status" value="1"/>
</dbReference>
<feature type="domain" description="Integrase catalytic" evidence="7">
    <location>
        <begin position="1"/>
        <end position="96"/>
    </location>
</feature>
<dbReference type="Gene3D" id="3.30.420.10">
    <property type="entry name" value="Ribonuclease H-like superfamily/Ribonuclease H"/>
    <property type="match status" value="1"/>
</dbReference>
<dbReference type="Gene3D" id="2.30.30.850">
    <property type="match status" value="1"/>
</dbReference>
<evidence type="ECO:0000313" key="9">
    <source>
        <dbReference type="Proteomes" id="UP001177744"/>
    </source>
</evidence>
<dbReference type="GO" id="GO:0016787">
    <property type="term" value="F:hydrolase activity"/>
    <property type="evidence" value="ECO:0007669"/>
    <property type="project" value="UniProtKB-KW"/>
</dbReference>
<sequence length="234" mass="26181">MPLPIGSDNGPAFVAEIVQQVAKALGIKWNLHTAYRPQSSGKGERMNRTLKQAMAKLCQETTLPWTDILPLVLLWVSCAPRARVGFSPFDILYGRPPPLIRTKGDLGEIGNLEIQKQLQGLGKTVFEVHRNSLHPYKPGDQVWVKDWKKEPLKTTWKGPYPVILTTTTALKVAGLNTWIHHSRVKAAHQPSDIQSEWKVTSDQKHPLRITLKKTADLAEQPAPRNSDNTLLNSP</sequence>
<protein>
    <recommendedName>
        <fullName evidence="7">Integrase catalytic domain-containing protein</fullName>
    </recommendedName>
</protein>
<keyword evidence="4" id="KW-0255">Endonuclease</keyword>
<evidence type="ECO:0000256" key="1">
    <source>
        <dbReference type="ARBA" id="ARBA00022679"/>
    </source>
</evidence>
<dbReference type="PANTHER" id="PTHR37984:SF5">
    <property type="entry name" value="PROTEIN NYNRIN-LIKE"/>
    <property type="match status" value="1"/>
</dbReference>
<feature type="region of interest" description="Disordered" evidence="6">
    <location>
        <begin position="213"/>
        <end position="234"/>
    </location>
</feature>
<dbReference type="Proteomes" id="UP001177744">
    <property type="component" value="Unassembled WGS sequence"/>
</dbReference>
<keyword evidence="2" id="KW-0548">Nucleotidyltransferase</keyword>
<keyword evidence="5" id="KW-0378">Hydrolase</keyword>
<reference evidence="8" key="1">
    <citation type="submission" date="2023-06" db="EMBL/GenBank/DDBJ databases">
        <title>Reference genome for the Northern bat (Eptesicus nilssonii), a most northern bat species.</title>
        <authorList>
            <person name="Laine V.N."/>
            <person name="Pulliainen A.T."/>
            <person name="Lilley T.M."/>
        </authorList>
    </citation>
    <scope>NUCLEOTIDE SEQUENCE</scope>
    <source>
        <strain evidence="8">BLF_Eptnil</strain>
        <tissue evidence="8">Kidney</tissue>
    </source>
</reference>
<keyword evidence="1" id="KW-0808">Transferase</keyword>